<dbReference type="InterPro" id="IPR013088">
    <property type="entry name" value="Znf_NHR/GATA"/>
</dbReference>
<dbReference type="AlphaFoldDB" id="A0A5P1E5Z8"/>
<dbReference type="PANTHER" id="PTHR45658">
    <property type="entry name" value="GATA TRANSCRIPTION FACTOR"/>
    <property type="match status" value="1"/>
</dbReference>
<dbReference type="PANTHER" id="PTHR45658:SF18">
    <property type="entry name" value="PROTEIN GAT2"/>
    <property type="match status" value="1"/>
</dbReference>
<evidence type="ECO:0000256" key="6">
    <source>
        <dbReference type="PROSITE-ProRule" id="PRU00094"/>
    </source>
</evidence>
<keyword evidence="3 6" id="KW-0863">Zinc-finger</keyword>
<sequence length="238" mass="26866">MLSFETPELDDIVSSKEDAFGEPLCVPDDPLETIQIYPMEELKIFLDVLETKRVRERENTAGLMRSSQCEDAERVARRRGRPRKRREESVAFVLGQSRNPEESARKRGRPKKGAIDAIHSRGIPKRKRNNNHGKNHAWSVKPPELSLESSAQHVSDDRSSDASSSDEASSPKSSEATRRCGHCMTEETPQWRTGPDGRGTLCNACGIKYKNSQKINNAVNLSCSNLIRERNRKTVYDD</sequence>
<evidence type="ECO:0000256" key="4">
    <source>
        <dbReference type="ARBA" id="ARBA00022833"/>
    </source>
</evidence>
<evidence type="ECO:0000256" key="7">
    <source>
        <dbReference type="SAM" id="MobiDB-lite"/>
    </source>
</evidence>
<gene>
    <name evidence="9" type="ORF">A4U43_C09F6410</name>
</gene>
<keyword evidence="4" id="KW-0862">Zinc</keyword>
<dbReference type="Gramene" id="ONK57980">
    <property type="protein sequence ID" value="ONK57980"/>
    <property type="gene ID" value="A4U43_C09F6410"/>
</dbReference>
<dbReference type="InterPro" id="IPR051140">
    <property type="entry name" value="GATA_TF"/>
</dbReference>
<feature type="domain" description="GATA-type" evidence="8">
    <location>
        <begin position="174"/>
        <end position="210"/>
    </location>
</feature>
<evidence type="ECO:0000259" key="8">
    <source>
        <dbReference type="PROSITE" id="PS50114"/>
    </source>
</evidence>
<dbReference type="GO" id="GO:0008270">
    <property type="term" value="F:zinc ion binding"/>
    <property type="evidence" value="ECO:0007669"/>
    <property type="project" value="UniProtKB-KW"/>
</dbReference>
<keyword evidence="2" id="KW-0479">Metal-binding</keyword>
<dbReference type="SMART" id="SM00401">
    <property type="entry name" value="ZnF_GATA"/>
    <property type="match status" value="1"/>
</dbReference>
<dbReference type="GO" id="GO:0006355">
    <property type="term" value="P:regulation of DNA-templated transcription"/>
    <property type="evidence" value="ECO:0007669"/>
    <property type="project" value="InterPro"/>
</dbReference>
<dbReference type="Gene3D" id="3.30.50.10">
    <property type="entry name" value="Erythroid Transcription Factor GATA-1, subunit A"/>
    <property type="match status" value="1"/>
</dbReference>
<dbReference type="PROSITE" id="PS00344">
    <property type="entry name" value="GATA_ZN_FINGER_1"/>
    <property type="match status" value="1"/>
</dbReference>
<dbReference type="Proteomes" id="UP000243459">
    <property type="component" value="Chromosome 9"/>
</dbReference>
<evidence type="ECO:0000256" key="5">
    <source>
        <dbReference type="ARBA" id="ARBA00023159"/>
    </source>
</evidence>
<dbReference type="GO" id="GO:0030154">
    <property type="term" value="P:cell differentiation"/>
    <property type="evidence" value="ECO:0007669"/>
    <property type="project" value="TreeGrafter"/>
</dbReference>
<dbReference type="Pfam" id="PF00320">
    <property type="entry name" value="GATA"/>
    <property type="match status" value="1"/>
</dbReference>
<accession>A0A5P1E5Z8</accession>
<dbReference type="GO" id="GO:0005634">
    <property type="term" value="C:nucleus"/>
    <property type="evidence" value="ECO:0007669"/>
    <property type="project" value="TreeGrafter"/>
</dbReference>
<keyword evidence="5" id="KW-0010">Activator</keyword>
<dbReference type="CDD" id="cd00202">
    <property type="entry name" value="ZnF_GATA"/>
    <property type="match status" value="1"/>
</dbReference>
<name>A0A5P1E5Z8_ASPOF</name>
<organism evidence="9 10">
    <name type="scientific">Asparagus officinalis</name>
    <name type="common">Garden asparagus</name>
    <dbReference type="NCBI Taxonomy" id="4686"/>
    <lineage>
        <taxon>Eukaryota</taxon>
        <taxon>Viridiplantae</taxon>
        <taxon>Streptophyta</taxon>
        <taxon>Embryophyta</taxon>
        <taxon>Tracheophyta</taxon>
        <taxon>Spermatophyta</taxon>
        <taxon>Magnoliopsida</taxon>
        <taxon>Liliopsida</taxon>
        <taxon>Asparagales</taxon>
        <taxon>Asparagaceae</taxon>
        <taxon>Asparagoideae</taxon>
        <taxon>Asparagus</taxon>
    </lineage>
</organism>
<evidence type="ECO:0000256" key="1">
    <source>
        <dbReference type="ARBA" id="ARBA00005694"/>
    </source>
</evidence>
<protein>
    <recommendedName>
        <fullName evidence="8">GATA-type domain-containing protein</fullName>
    </recommendedName>
</protein>
<evidence type="ECO:0000313" key="9">
    <source>
        <dbReference type="EMBL" id="ONK57980.1"/>
    </source>
</evidence>
<dbReference type="GO" id="GO:0043565">
    <property type="term" value="F:sequence-specific DNA binding"/>
    <property type="evidence" value="ECO:0007669"/>
    <property type="project" value="InterPro"/>
</dbReference>
<keyword evidence="10" id="KW-1185">Reference proteome</keyword>
<dbReference type="PROSITE" id="PS50114">
    <property type="entry name" value="GATA_ZN_FINGER_2"/>
    <property type="match status" value="1"/>
</dbReference>
<comment type="similarity">
    <text evidence="1">Belongs to the type IV zinc-finger family. Class A subfamily.</text>
</comment>
<proteinExistence type="inferred from homology"/>
<evidence type="ECO:0000256" key="2">
    <source>
        <dbReference type="ARBA" id="ARBA00022723"/>
    </source>
</evidence>
<dbReference type="InterPro" id="IPR000679">
    <property type="entry name" value="Znf_GATA"/>
</dbReference>
<feature type="compositionally biased region" description="Basic residues" evidence="7">
    <location>
        <begin position="122"/>
        <end position="135"/>
    </location>
</feature>
<dbReference type="EMBL" id="CM007389">
    <property type="protein sequence ID" value="ONK57980.1"/>
    <property type="molecule type" value="Genomic_DNA"/>
</dbReference>
<evidence type="ECO:0000313" key="10">
    <source>
        <dbReference type="Proteomes" id="UP000243459"/>
    </source>
</evidence>
<feature type="compositionally biased region" description="Low complexity" evidence="7">
    <location>
        <begin position="161"/>
        <end position="174"/>
    </location>
</feature>
<evidence type="ECO:0000256" key="3">
    <source>
        <dbReference type="ARBA" id="ARBA00022771"/>
    </source>
</evidence>
<dbReference type="SUPFAM" id="SSF57716">
    <property type="entry name" value="Glucocorticoid receptor-like (DNA-binding domain)"/>
    <property type="match status" value="1"/>
</dbReference>
<feature type="region of interest" description="Disordered" evidence="7">
    <location>
        <begin position="57"/>
        <end position="195"/>
    </location>
</feature>
<reference evidence="10" key="1">
    <citation type="journal article" date="2017" name="Nat. Commun.">
        <title>The asparagus genome sheds light on the origin and evolution of a young Y chromosome.</title>
        <authorList>
            <person name="Harkess A."/>
            <person name="Zhou J."/>
            <person name="Xu C."/>
            <person name="Bowers J.E."/>
            <person name="Van der Hulst R."/>
            <person name="Ayyampalayam S."/>
            <person name="Mercati F."/>
            <person name="Riccardi P."/>
            <person name="McKain M.R."/>
            <person name="Kakrana A."/>
            <person name="Tang H."/>
            <person name="Ray J."/>
            <person name="Groenendijk J."/>
            <person name="Arikit S."/>
            <person name="Mathioni S.M."/>
            <person name="Nakano M."/>
            <person name="Shan H."/>
            <person name="Telgmann-Rauber A."/>
            <person name="Kanno A."/>
            <person name="Yue Z."/>
            <person name="Chen H."/>
            <person name="Li W."/>
            <person name="Chen Y."/>
            <person name="Xu X."/>
            <person name="Zhang Y."/>
            <person name="Luo S."/>
            <person name="Chen H."/>
            <person name="Gao J."/>
            <person name="Mao Z."/>
            <person name="Pires J.C."/>
            <person name="Luo M."/>
            <person name="Kudrna D."/>
            <person name="Wing R.A."/>
            <person name="Meyers B.C."/>
            <person name="Yi K."/>
            <person name="Kong H."/>
            <person name="Lavrijsen P."/>
            <person name="Sunseri F."/>
            <person name="Falavigna A."/>
            <person name="Ye Y."/>
            <person name="Leebens-Mack J.H."/>
            <person name="Chen G."/>
        </authorList>
    </citation>
    <scope>NUCLEOTIDE SEQUENCE [LARGE SCALE GENOMIC DNA]</scope>
    <source>
        <strain evidence="10">cv. DH0086</strain>
    </source>
</reference>
<dbReference type="OrthoDB" id="2162994at2759"/>